<evidence type="ECO:0000259" key="1">
    <source>
        <dbReference type="PROSITE" id="PS51502"/>
    </source>
</evidence>
<dbReference type="Pfam" id="PF07876">
    <property type="entry name" value="Dabb"/>
    <property type="match status" value="1"/>
</dbReference>
<keyword evidence="3" id="KW-1185">Reference proteome</keyword>
<dbReference type="PROSITE" id="PS51502">
    <property type="entry name" value="S_R_A_B_BARREL"/>
    <property type="match status" value="1"/>
</dbReference>
<accession>A0A7W9HHY5</accession>
<dbReference type="AlphaFoldDB" id="A0A7W9HHY5"/>
<dbReference type="Proteomes" id="UP000552097">
    <property type="component" value="Unassembled WGS sequence"/>
</dbReference>
<dbReference type="SUPFAM" id="SSF54909">
    <property type="entry name" value="Dimeric alpha+beta barrel"/>
    <property type="match status" value="1"/>
</dbReference>
<dbReference type="SMART" id="SM00886">
    <property type="entry name" value="Dabb"/>
    <property type="match status" value="1"/>
</dbReference>
<comment type="caution">
    <text evidence="2">The sequence shown here is derived from an EMBL/GenBank/DDBJ whole genome shotgun (WGS) entry which is preliminary data.</text>
</comment>
<reference evidence="2 3" key="1">
    <citation type="submission" date="2020-08" db="EMBL/GenBank/DDBJ databases">
        <title>Sequencing the genomes of 1000 actinobacteria strains.</title>
        <authorList>
            <person name="Klenk H.-P."/>
        </authorList>
    </citation>
    <scope>NUCLEOTIDE SEQUENCE [LARGE SCALE GENOMIC DNA]</scope>
    <source>
        <strain evidence="2 3">DSM 45486</strain>
    </source>
</reference>
<name>A0A7W9HHY5_9PSEU</name>
<dbReference type="EMBL" id="JACHMO010000001">
    <property type="protein sequence ID" value="MBB5802667.1"/>
    <property type="molecule type" value="Genomic_DNA"/>
</dbReference>
<evidence type="ECO:0000313" key="2">
    <source>
        <dbReference type="EMBL" id="MBB5802667.1"/>
    </source>
</evidence>
<evidence type="ECO:0000313" key="3">
    <source>
        <dbReference type="Proteomes" id="UP000552097"/>
    </source>
</evidence>
<sequence>MIVNILRFSFKEGTTEEQQAAVLAAMRRTASVESVSFGAVGQDIGDPAEGYTHAYVAGIADLAALERYLHDPVHVEGDFEILPHVAELAPVRFTDDTDPDLGEKVLALHLAKVAKYPEWGKLVSSLSGGKIPADA</sequence>
<dbReference type="Gene3D" id="3.30.70.100">
    <property type="match status" value="1"/>
</dbReference>
<dbReference type="InterPro" id="IPR013097">
    <property type="entry name" value="Dabb"/>
</dbReference>
<gene>
    <name evidence="2" type="ORF">F4560_002435</name>
</gene>
<feature type="domain" description="Stress-response A/B barrel" evidence="1">
    <location>
        <begin position="2"/>
        <end position="93"/>
    </location>
</feature>
<dbReference type="InterPro" id="IPR011008">
    <property type="entry name" value="Dimeric_a/b-barrel"/>
</dbReference>
<organism evidence="2 3">
    <name type="scientific">Saccharothrix ecbatanensis</name>
    <dbReference type="NCBI Taxonomy" id="1105145"/>
    <lineage>
        <taxon>Bacteria</taxon>
        <taxon>Bacillati</taxon>
        <taxon>Actinomycetota</taxon>
        <taxon>Actinomycetes</taxon>
        <taxon>Pseudonocardiales</taxon>
        <taxon>Pseudonocardiaceae</taxon>
        <taxon>Saccharothrix</taxon>
    </lineage>
</organism>
<protein>
    <recommendedName>
        <fullName evidence="1">Stress-response A/B barrel domain-containing protein</fullName>
    </recommendedName>
</protein>
<proteinExistence type="predicted"/>
<dbReference type="RefSeq" id="WP_184919513.1">
    <property type="nucleotide sequence ID" value="NZ_JACHMO010000001.1"/>
</dbReference>